<name>A0A0B4SJK8_9CAUD</name>
<accession>A0A0B4SJK8</accession>
<evidence type="ECO:0000313" key="2">
    <source>
        <dbReference type="Proteomes" id="UP000031807"/>
    </source>
</evidence>
<evidence type="ECO:0000313" key="1">
    <source>
        <dbReference type="EMBL" id="AJA41264.1"/>
    </source>
</evidence>
<dbReference type="Proteomes" id="UP000031807">
    <property type="component" value="Segment"/>
</dbReference>
<keyword evidence="2" id="KW-1185">Reference proteome</keyword>
<dbReference type="EMBL" id="KP063118">
    <property type="protein sequence ID" value="AJA41264.1"/>
    <property type="molecule type" value="Genomic_DNA"/>
</dbReference>
<reference evidence="1 2" key="1">
    <citation type="submission" date="2014-10" db="EMBL/GenBank/DDBJ databases">
        <title>Characterization of phage pPM_01 specific to Proteus mirabilis.</title>
        <authorList>
            <person name="Wirjon I.A."/>
            <person name="Mat Arip Y."/>
        </authorList>
    </citation>
    <scope>NUCLEOTIDE SEQUENCE [LARGE SCALE GENOMIC DNA]</scope>
</reference>
<dbReference type="RefSeq" id="YP_009199628.1">
    <property type="nucleotide sequence ID" value="NC_028812.1"/>
</dbReference>
<dbReference type="KEGG" id="vg:26626739"/>
<proteinExistence type="predicted"/>
<organism evidence="1 2">
    <name type="scientific">Proteus phage pPM_01</name>
    <dbReference type="NCBI Taxonomy" id="1567485"/>
    <lineage>
        <taxon>Viruses</taxon>
        <taxon>Duplodnaviria</taxon>
        <taxon>Heunggongvirae</taxon>
        <taxon>Uroviricota</taxon>
        <taxon>Caudoviricetes</taxon>
        <taxon>Casjensviridae</taxon>
        <taxon>Lavrentievavirus</taxon>
        <taxon>Lavrentievavirus pPM01</taxon>
    </lineage>
</organism>
<protein>
    <submittedName>
        <fullName evidence="1">Uncharacterized protein</fullName>
    </submittedName>
</protein>
<dbReference type="GeneID" id="26626739"/>
<sequence length="42" mass="4770">MYLSTKISGLLQKPRGPMIFCDDLKTFPDGLLQKPRGLKKFS</sequence>
<gene>
    <name evidence="1" type="ORF">pPM01_0015</name>
</gene>